<dbReference type="KEGG" id="kbs:EPA93_20060"/>
<dbReference type="Proteomes" id="UP000290365">
    <property type="component" value="Chromosome"/>
</dbReference>
<feature type="transmembrane region" description="Helical" evidence="8">
    <location>
        <begin position="112"/>
        <end position="134"/>
    </location>
</feature>
<evidence type="ECO:0000256" key="4">
    <source>
        <dbReference type="ARBA" id="ARBA00022679"/>
    </source>
</evidence>
<dbReference type="Pfam" id="PF24878">
    <property type="entry name" value="YkcB_C"/>
    <property type="match status" value="1"/>
</dbReference>
<feature type="transmembrane region" description="Helical" evidence="8">
    <location>
        <begin position="33"/>
        <end position="52"/>
    </location>
</feature>
<evidence type="ECO:0000256" key="6">
    <source>
        <dbReference type="ARBA" id="ARBA00022989"/>
    </source>
</evidence>
<dbReference type="AlphaFoldDB" id="A0A4P6JRQ5"/>
<accession>A0A4P6JRQ5</accession>
<reference evidence="11 12" key="1">
    <citation type="submission" date="2019-01" db="EMBL/GenBank/DDBJ databases">
        <title>Ktedonosporobacter rubrisoli SCAWS-G2.</title>
        <authorList>
            <person name="Huang Y."/>
            <person name="Yan B."/>
        </authorList>
    </citation>
    <scope>NUCLEOTIDE SEQUENCE [LARGE SCALE GENOMIC DNA]</scope>
    <source>
        <strain evidence="11 12">SCAWS-G2</strain>
    </source>
</reference>
<organism evidence="11 12">
    <name type="scientific">Ktedonosporobacter rubrisoli</name>
    <dbReference type="NCBI Taxonomy" id="2509675"/>
    <lineage>
        <taxon>Bacteria</taxon>
        <taxon>Bacillati</taxon>
        <taxon>Chloroflexota</taxon>
        <taxon>Ktedonobacteria</taxon>
        <taxon>Ktedonobacterales</taxon>
        <taxon>Ktedonosporobacteraceae</taxon>
        <taxon>Ktedonosporobacter</taxon>
    </lineage>
</organism>
<dbReference type="InterPro" id="IPR038731">
    <property type="entry name" value="RgtA/B/C-like"/>
</dbReference>
<protein>
    <submittedName>
        <fullName evidence="11">Glycosyltransferase family 39 protein</fullName>
    </submittedName>
</protein>
<evidence type="ECO:0000256" key="7">
    <source>
        <dbReference type="ARBA" id="ARBA00023136"/>
    </source>
</evidence>
<dbReference type="OrthoDB" id="9810398at2"/>
<feature type="transmembrane region" description="Helical" evidence="8">
    <location>
        <begin position="476"/>
        <end position="495"/>
    </location>
</feature>
<dbReference type="InterPro" id="IPR050297">
    <property type="entry name" value="LipidA_mod_glycosyltrf_83"/>
</dbReference>
<dbReference type="Pfam" id="PF13231">
    <property type="entry name" value="PMT_2"/>
    <property type="match status" value="1"/>
</dbReference>
<gene>
    <name evidence="11" type="ORF">EPA93_20060</name>
</gene>
<dbReference type="GO" id="GO:0016763">
    <property type="term" value="F:pentosyltransferase activity"/>
    <property type="evidence" value="ECO:0007669"/>
    <property type="project" value="TreeGrafter"/>
</dbReference>
<evidence type="ECO:0000256" key="3">
    <source>
        <dbReference type="ARBA" id="ARBA00022676"/>
    </source>
</evidence>
<sequence length="696" mass="75177">MSMSDPHGEYTIAIQQAATEDSPRAPARSGAKAWPSLALALILLLSIFLNFFNLTQNGYGNPYYAAAVKSMLTSWHNFFFVSLDSGGFVMIDKPPLAFWLQASSAGLFGFSGLSLLIPEALAGVASVAILYILVRRSFGTTTGLLAALALAITPICIVTDRSNTPDSLLVLVTLLATWMIFLATETGKLRWLLLSALLLGIGFNIKMLQAYLVIPAFALLYLLGAPLRLRTRLLHLALAGVVLALISLSWIVAVDLTPVTQRPYVGSSPSNSEIDLAFGYNGIQRLLGFLFHSSGVAAPLGGSLYNGMTLLIAILEAGLPSPIRVFNQQLGSQIGWLVPLAVYGLIVAIGRRQKRAPLTREGQGMILWGTWFLTMLIFFSLALNIHTYYLVMLAPAICALAAIGLLKLWAAYGKPGWRGWLLPLALANTAACQWFILTYYPGWRSWLSPLILVVCILAALLLVVARLFAKRQNIALTGPATSVALLALLIGPAIWSCATPLQVSSPLLLRAGPAAQATGYEEATEKLMNSFIPDSTRVDPALERYLLAHQGQTRYLLVTLNGVTAAPLILDTAKPVMALGGFIGIDPILSQQQFKALVAQNVVRYIMVPAPKIDLRGLPPQLLKMMGGSDNKQQARPGKAKIVYPLQSQIMDWVFSSCTYVKPTELQPDSANPDQAISIKPGGALSQIMFDCASHH</sequence>
<proteinExistence type="predicted"/>
<feature type="domain" description="Putative mannosyltransferase YkcA/B-like C-terminal" evidence="10">
    <location>
        <begin position="542"/>
        <end position="609"/>
    </location>
</feature>
<dbReference type="GO" id="GO:0005886">
    <property type="term" value="C:plasma membrane"/>
    <property type="evidence" value="ECO:0007669"/>
    <property type="project" value="UniProtKB-SubCell"/>
</dbReference>
<feature type="transmembrane region" description="Helical" evidence="8">
    <location>
        <begin position="166"/>
        <end position="184"/>
    </location>
</feature>
<name>A0A4P6JRQ5_KTERU</name>
<evidence type="ECO:0000256" key="8">
    <source>
        <dbReference type="SAM" id="Phobius"/>
    </source>
</evidence>
<feature type="transmembrane region" description="Helical" evidence="8">
    <location>
        <begin position="388"/>
        <end position="408"/>
    </location>
</feature>
<keyword evidence="6 8" id="KW-1133">Transmembrane helix</keyword>
<keyword evidence="2" id="KW-1003">Cell membrane</keyword>
<feature type="transmembrane region" description="Helical" evidence="8">
    <location>
        <begin position="420"/>
        <end position="440"/>
    </location>
</feature>
<feature type="domain" description="Glycosyltransferase RgtA/B/C/D-like" evidence="9">
    <location>
        <begin position="92"/>
        <end position="250"/>
    </location>
</feature>
<keyword evidence="4 11" id="KW-0808">Transferase</keyword>
<evidence type="ECO:0000256" key="1">
    <source>
        <dbReference type="ARBA" id="ARBA00004651"/>
    </source>
</evidence>
<dbReference type="PANTHER" id="PTHR33908">
    <property type="entry name" value="MANNOSYLTRANSFERASE YKCB-RELATED"/>
    <property type="match status" value="1"/>
</dbReference>
<feature type="transmembrane region" description="Helical" evidence="8">
    <location>
        <begin position="196"/>
        <end position="221"/>
    </location>
</feature>
<feature type="transmembrane region" description="Helical" evidence="8">
    <location>
        <begin position="233"/>
        <end position="253"/>
    </location>
</feature>
<dbReference type="InterPro" id="IPR056785">
    <property type="entry name" value="YkcA/B-like_C"/>
</dbReference>
<keyword evidence="5 8" id="KW-0812">Transmembrane</keyword>
<dbReference type="PANTHER" id="PTHR33908:SF3">
    <property type="entry name" value="UNDECAPRENYL PHOSPHATE-ALPHA-4-AMINO-4-DEOXY-L-ARABINOSE ARABINOSYL TRANSFERASE"/>
    <property type="match status" value="1"/>
</dbReference>
<evidence type="ECO:0000256" key="2">
    <source>
        <dbReference type="ARBA" id="ARBA00022475"/>
    </source>
</evidence>
<feature type="transmembrane region" description="Helical" evidence="8">
    <location>
        <begin position="362"/>
        <end position="382"/>
    </location>
</feature>
<keyword evidence="7 8" id="KW-0472">Membrane</keyword>
<feature type="transmembrane region" description="Helical" evidence="8">
    <location>
        <begin position="446"/>
        <end position="469"/>
    </location>
</feature>
<feature type="transmembrane region" description="Helical" evidence="8">
    <location>
        <begin position="72"/>
        <end position="91"/>
    </location>
</feature>
<feature type="transmembrane region" description="Helical" evidence="8">
    <location>
        <begin position="330"/>
        <end position="350"/>
    </location>
</feature>
<evidence type="ECO:0000259" key="10">
    <source>
        <dbReference type="Pfam" id="PF24878"/>
    </source>
</evidence>
<dbReference type="EMBL" id="CP035758">
    <property type="protein sequence ID" value="QBD78167.1"/>
    <property type="molecule type" value="Genomic_DNA"/>
</dbReference>
<keyword evidence="12" id="KW-1185">Reference proteome</keyword>
<feature type="transmembrane region" description="Helical" evidence="8">
    <location>
        <begin position="140"/>
        <end position="159"/>
    </location>
</feature>
<comment type="subcellular location">
    <subcellularLocation>
        <location evidence="1">Cell membrane</location>
        <topology evidence="1">Multi-pass membrane protein</topology>
    </subcellularLocation>
</comment>
<evidence type="ECO:0000313" key="11">
    <source>
        <dbReference type="EMBL" id="QBD78167.1"/>
    </source>
</evidence>
<keyword evidence="3" id="KW-0328">Glycosyltransferase</keyword>
<evidence type="ECO:0000259" key="9">
    <source>
        <dbReference type="Pfam" id="PF13231"/>
    </source>
</evidence>
<dbReference type="GO" id="GO:0009103">
    <property type="term" value="P:lipopolysaccharide biosynthetic process"/>
    <property type="evidence" value="ECO:0007669"/>
    <property type="project" value="UniProtKB-ARBA"/>
</dbReference>
<dbReference type="GO" id="GO:0010041">
    <property type="term" value="P:response to iron(III) ion"/>
    <property type="evidence" value="ECO:0007669"/>
    <property type="project" value="TreeGrafter"/>
</dbReference>
<evidence type="ECO:0000313" key="12">
    <source>
        <dbReference type="Proteomes" id="UP000290365"/>
    </source>
</evidence>
<evidence type="ECO:0000256" key="5">
    <source>
        <dbReference type="ARBA" id="ARBA00022692"/>
    </source>
</evidence>